<evidence type="ECO:0000256" key="1">
    <source>
        <dbReference type="ARBA" id="ARBA00013017"/>
    </source>
</evidence>
<gene>
    <name evidence="12" type="ORF">ONZ51_g298</name>
</gene>
<evidence type="ECO:0000256" key="8">
    <source>
        <dbReference type="ARBA" id="ARBA00038489"/>
    </source>
</evidence>
<feature type="compositionally biased region" description="Low complexity" evidence="10">
    <location>
        <begin position="179"/>
        <end position="192"/>
    </location>
</feature>
<dbReference type="CDD" id="cd03017">
    <property type="entry name" value="PRX_BCP"/>
    <property type="match status" value="1"/>
</dbReference>
<evidence type="ECO:0000256" key="4">
    <source>
        <dbReference type="ARBA" id="ARBA00023002"/>
    </source>
</evidence>
<name>A0AAD7U5P0_9APHY</name>
<protein>
    <recommendedName>
        <fullName evidence="1">thioredoxin-dependent peroxiredoxin</fullName>
        <ecNumber evidence="1">1.11.1.24</ecNumber>
    </recommendedName>
    <alternativeName>
        <fullName evidence="7">Thioredoxin peroxidase</fullName>
    </alternativeName>
</protein>
<evidence type="ECO:0000256" key="2">
    <source>
        <dbReference type="ARBA" id="ARBA00022559"/>
    </source>
</evidence>
<evidence type="ECO:0000256" key="7">
    <source>
        <dbReference type="ARBA" id="ARBA00032824"/>
    </source>
</evidence>
<evidence type="ECO:0000256" key="5">
    <source>
        <dbReference type="ARBA" id="ARBA00023157"/>
    </source>
</evidence>
<dbReference type="InterPro" id="IPR013766">
    <property type="entry name" value="Thioredoxin_domain"/>
</dbReference>
<keyword evidence="6" id="KW-0676">Redox-active center</keyword>
<evidence type="ECO:0000313" key="13">
    <source>
        <dbReference type="Proteomes" id="UP001215151"/>
    </source>
</evidence>
<keyword evidence="13" id="KW-1185">Reference proteome</keyword>
<dbReference type="PROSITE" id="PS51352">
    <property type="entry name" value="THIOREDOXIN_2"/>
    <property type="match status" value="1"/>
</dbReference>
<dbReference type="GO" id="GO:0034599">
    <property type="term" value="P:cellular response to oxidative stress"/>
    <property type="evidence" value="ECO:0007669"/>
    <property type="project" value="TreeGrafter"/>
</dbReference>
<evidence type="ECO:0000256" key="9">
    <source>
        <dbReference type="ARBA" id="ARBA00049091"/>
    </source>
</evidence>
<dbReference type="Gene3D" id="3.40.30.10">
    <property type="entry name" value="Glutaredoxin"/>
    <property type="match status" value="1"/>
</dbReference>
<dbReference type="Proteomes" id="UP001215151">
    <property type="component" value="Unassembled WGS sequence"/>
</dbReference>
<accession>A0AAD7U5P0</accession>
<reference evidence="12" key="1">
    <citation type="submission" date="2022-11" db="EMBL/GenBank/DDBJ databases">
        <title>Genome Sequence of Cubamyces cubensis.</title>
        <authorList>
            <person name="Buettner E."/>
        </authorList>
    </citation>
    <scope>NUCLEOTIDE SEQUENCE</scope>
    <source>
        <strain evidence="12">MPL-01</strain>
    </source>
</reference>
<dbReference type="InterPro" id="IPR000866">
    <property type="entry name" value="AhpC/TSA"/>
</dbReference>
<keyword evidence="3" id="KW-0049">Antioxidant</keyword>
<dbReference type="EC" id="1.11.1.24" evidence="1"/>
<comment type="catalytic activity">
    <reaction evidence="9">
        <text>a hydroperoxide + [thioredoxin]-dithiol = an alcohol + [thioredoxin]-disulfide + H2O</text>
        <dbReference type="Rhea" id="RHEA:62620"/>
        <dbReference type="Rhea" id="RHEA-COMP:10698"/>
        <dbReference type="Rhea" id="RHEA-COMP:10700"/>
        <dbReference type="ChEBI" id="CHEBI:15377"/>
        <dbReference type="ChEBI" id="CHEBI:29950"/>
        <dbReference type="ChEBI" id="CHEBI:30879"/>
        <dbReference type="ChEBI" id="CHEBI:35924"/>
        <dbReference type="ChEBI" id="CHEBI:50058"/>
        <dbReference type="EC" id="1.11.1.24"/>
    </reaction>
</comment>
<dbReference type="AlphaFoldDB" id="A0AAD7U5P0"/>
<dbReference type="Pfam" id="PF00578">
    <property type="entry name" value="AhpC-TSA"/>
    <property type="match status" value="1"/>
</dbReference>
<keyword evidence="5" id="KW-1015">Disulfide bond</keyword>
<proteinExistence type="inferred from homology"/>
<sequence length="218" mass="23162">MARHPLIGQPAPSIALPGADGETYTLTPGEKGVPIALFFYPKSGAPASTQLLTSSTGSFGCTKEACQFRDALAEKDLFKRTKVEIVGISSDPVDKQKEFVEKQKLTYPVLSDAKGEVRKAYHVGKGLFGLAETARVTFLIDSKGTVRDVLDTTVNYSAHVRFVTKWLDKLEAEEKKAAEAPAASPAADEAPAVDTPNATIPEGNTVGELGRAAEAVQA</sequence>
<comment type="similarity">
    <text evidence="8">Belongs to the peroxiredoxin family. BCP/PrxQ subfamily.</text>
</comment>
<keyword evidence="4" id="KW-0560">Oxidoreductase</keyword>
<dbReference type="SUPFAM" id="SSF52833">
    <property type="entry name" value="Thioredoxin-like"/>
    <property type="match status" value="1"/>
</dbReference>
<evidence type="ECO:0000256" key="3">
    <source>
        <dbReference type="ARBA" id="ARBA00022862"/>
    </source>
</evidence>
<comment type="caution">
    <text evidence="12">The sequence shown here is derived from an EMBL/GenBank/DDBJ whole genome shotgun (WGS) entry which is preliminary data.</text>
</comment>
<organism evidence="12 13">
    <name type="scientific">Trametes cubensis</name>
    <dbReference type="NCBI Taxonomy" id="1111947"/>
    <lineage>
        <taxon>Eukaryota</taxon>
        <taxon>Fungi</taxon>
        <taxon>Dikarya</taxon>
        <taxon>Basidiomycota</taxon>
        <taxon>Agaricomycotina</taxon>
        <taxon>Agaricomycetes</taxon>
        <taxon>Polyporales</taxon>
        <taxon>Polyporaceae</taxon>
        <taxon>Trametes</taxon>
    </lineage>
</organism>
<feature type="region of interest" description="Disordered" evidence="10">
    <location>
        <begin position="177"/>
        <end position="218"/>
    </location>
</feature>
<dbReference type="InterPro" id="IPR036249">
    <property type="entry name" value="Thioredoxin-like_sf"/>
</dbReference>
<evidence type="ECO:0000256" key="10">
    <source>
        <dbReference type="SAM" id="MobiDB-lite"/>
    </source>
</evidence>
<dbReference type="GO" id="GO:0008379">
    <property type="term" value="F:thioredoxin peroxidase activity"/>
    <property type="evidence" value="ECO:0007669"/>
    <property type="project" value="TreeGrafter"/>
</dbReference>
<dbReference type="PANTHER" id="PTHR42801:SF4">
    <property type="entry name" value="AHPC_TSA FAMILY PROTEIN"/>
    <property type="match status" value="1"/>
</dbReference>
<dbReference type="PANTHER" id="PTHR42801">
    <property type="entry name" value="THIOREDOXIN-DEPENDENT PEROXIDE REDUCTASE"/>
    <property type="match status" value="1"/>
</dbReference>
<feature type="domain" description="Thioredoxin" evidence="11">
    <location>
        <begin position="5"/>
        <end position="172"/>
    </location>
</feature>
<dbReference type="GO" id="GO:0045454">
    <property type="term" value="P:cell redox homeostasis"/>
    <property type="evidence" value="ECO:0007669"/>
    <property type="project" value="TreeGrafter"/>
</dbReference>
<evidence type="ECO:0000256" key="6">
    <source>
        <dbReference type="ARBA" id="ARBA00023284"/>
    </source>
</evidence>
<dbReference type="GO" id="GO:0005737">
    <property type="term" value="C:cytoplasm"/>
    <property type="evidence" value="ECO:0007669"/>
    <property type="project" value="TreeGrafter"/>
</dbReference>
<dbReference type="EMBL" id="JAPEVG010000003">
    <property type="protein sequence ID" value="KAJ8501911.1"/>
    <property type="molecule type" value="Genomic_DNA"/>
</dbReference>
<dbReference type="InterPro" id="IPR050924">
    <property type="entry name" value="Peroxiredoxin_BCP/PrxQ"/>
</dbReference>
<evidence type="ECO:0000313" key="12">
    <source>
        <dbReference type="EMBL" id="KAJ8501911.1"/>
    </source>
</evidence>
<evidence type="ECO:0000259" key="11">
    <source>
        <dbReference type="PROSITE" id="PS51352"/>
    </source>
</evidence>
<keyword evidence="2" id="KW-0575">Peroxidase</keyword>